<feature type="non-terminal residue" evidence="2">
    <location>
        <position position="142"/>
    </location>
</feature>
<sequence>MLFKKHRLAEAARLEELKLSDGTPSIYKLQMKEELTNERKKIAKRSIGEPGQCQGKEKVLLVIGATGSGKSTLINGMANYIMGVKWEDDFRFQLVIDDPKVSKSRSQTQYITAYTFHPMEGSAVSYKLTVIDTPGFGDSEGL</sequence>
<accession>A0ABN8MUM5</accession>
<keyword evidence="3" id="KW-1185">Reference proteome</keyword>
<dbReference type="Proteomes" id="UP001159405">
    <property type="component" value="Unassembled WGS sequence"/>
</dbReference>
<dbReference type="InterPro" id="IPR027417">
    <property type="entry name" value="P-loop_NTPase"/>
</dbReference>
<dbReference type="PROSITE" id="PS51719">
    <property type="entry name" value="G_SEPTIN"/>
    <property type="match status" value="1"/>
</dbReference>
<dbReference type="PANTHER" id="PTHR32046:SF11">
    <property type="entry name" value="IMMUNE-ASSOCIATED NUCLEOTIDE-BINDING PROTEIN 10-LIKE"/>
    <property type="match status" value="1"/>
</dbReference>
<proteinExistence type="predicted"/>
<evidence type="ECO:0000313" key="2">
    <source>
        <dbReference type="EMBL" id="CAH3036315.1"/>
    </source>
</evidence>
<dbReference type="Gene3D" id="3.40.50.300">
    <property type="entry name" value="P-loop containing nucleotide triphosphate hydrolases"/>
    <property type="match status" value="1"/>
</dbReference>
<dbReference type="EMBL" id="CALNXK010000004">
    <property type="protein sequence ID" value="CAH3036315.1"/>
    <property type="molecule type" value="Genomic_DNA"/>
</dbReference>
<protein>
    <recommendedName>
        <fullName evidence="1">Septin-type G domain-containing protein</fullName>
    </recommendedName>
</protein>
<comment type="caution">
    <text evidence="2">The sequence shown here is derived from an EMBL/GenBank/DDBJ whole genome shotgun (WGS) entry which is preliminary data.</text>
</comment>
<reference evidence="2 3" key="1">
    <citation type="submission" date="2022-05" db="EMBL/GenBank/DDBJ databases">
        <authorList>
            <consortium name="Genoscope - CEA"/>
            <person name="William W."/>
        </authorList>
    </citation>
    <scope>NUCLEOTIDE SEQUENCE [LARGE SCALE GENOMIC DNA]</scope>
</reference>
<dbReference type="PANTHER" id="PTHR32046">
    <property type="entry name" value="G DOMAIN-CONTAINING PROTEIN"/>
    <property type="match status" value="1"/>
</dbReference>
<dbReference type="Pfam" id="PF00735">
    <property type="entry name" value="Septin"/>
    <property type="match status" value="1"/>
</dbReference>
<dbReference type="SUPFAM" id="SSF52540">
    <property type="entry name" value="P-loop containing nucleoside triphosphate hydrolases"/>
    <property type="match status" value="1"/>
</dbReference>
<gene>
    <name evidence="2" type="ORF">PLOB_00030905</name>
</gene>
<dbReference type="InterPro" id="IPR030379">
    <property type="entry name" value="G_SEPTIN_dom"/>
</dbReference>
<organism evidence="2 3">
    <name type="scientific">Porites lobata</name>
    <dbReference type="NCBI Taxonomy" id="104759"/>
    <lineage>
        <taxon>Eukaryota</taxon>
        <taxon>Metazoa</taxon>
        <taxon>Cnidaria</taxon>
        <taxon>Anthozoa</taxon>
        <taxon>Hexacorallia</taxon>
        <taxon>Scleractinia</taxon>
        <taxon>Fungiina</taxon>
        <taxon>Poritidae</taxon>
        <taxon>Porites</taxon>
    </lineage>
</organism>
<evidence type="ECO:0000259" key="1">
    <source>
        <dbReference type="PROSITE" id="PS51719"/>
    </source>
</evidence>
<name>A0ABN8MUM5_9CNID</name>
<evidence type="ECO:0000313" key="3">
    <source>
        <dbReference type="Proteomes" id="UP001159405"/>
    </source>
</evidence>
<feature type="domain" description="Septin-type G" evidence="1">
    <location>
        <begin position="54"/>
        <end position="142"/>
    </location>
</feature>